<dbReference type="Proteomes" id="UP000479190">
    <property type="component" value="Unassembled WGS sequence"/>
</dbReference>
<dbReference type="AlphaFoldDB" id="A0A6H5IIF8"/>
<evidence type="ECO:0000313" key="2">
    <source>
        <dbReference type="Proteomes" id="UP000479190"/>
    </source>
</evidence>
<proteinExistence type="predicted"/>
<reference evidence="1 2" key="1">
    <citation type="submission" date="2020-02" db="EMBL/GenBank/DDBJ databases">
        <authorList>
            <person name="Ferguson B K."/>
        </authorList>
    </citation>
    <scope>NUCLEOTIDE SEQUENCE [LARGE SCALE GENOMIC DNA]</scope>
</reference>
<dbReference type="EMBL" id="CADCXV010000813">
    <property type="protein sequence ID" value="CAB0036258.1"/>
    <property type="molecule type" value="Genomic_DNA"/>
</dbReference>
<organism evidence="1 2">
    <name type="scientific">Trichogramma brassicae</name>
    <dbReference type="NCBI Taxonomy" id="86971"/>
    <lineage>
        <taxon>Eukaryota</taxon>
        <taxon>Metazoa</taxon>
        <taxon>Ecdysozoa</taxon>
        <taxon>Arthropoda</taxon>
        <taxon>Hexapoda</taxon>
        <taxon>Insecta</taxon>
        <taxon>Pterygota</taxon>
        <taxon>Neoptera</taxon>
        <taxon>Endopterygota</taxon>
        <taxon>Hymenoptera</taxon>
        <taxon>Apocrita</taxon>
        <taxon>Proctotrupomorpha</taxon>
        <taxon>Chalcidoidea</taxon>
        <taxon>Trichogrammatidae</taxon>
        <taxon>Trichogramma</taxon>
    </lineage>
</organism>
<accession>A0A6H5IIF8</accession>
<gene>
    <name evidence="1" type="ORF">TBRA_LOCUS8134</name>
</gene>
<keyword evidence="2" id="KW-1185">Reference proteome</keyword>
<evidence type="ECO:0000313" key="1">
    <source>
        <dbReference type="EMBL" id="CAB0036258.1"/>
    </source>
</evidence>
<sequence>MSISFVPGLLCCARYYMPRVRRIDDTLGISKYTCRRFSLKYINIIHRLQNARDLVFSLAACMYPYRCKQTSYSRAPIVKTIRDALRCCCFCGVVYLHAGHGGSGGGSLIYLTRRKLARLPNALRSARFMFRAIRSRSLVWCRAICERVFNCESFFSVRAAVFRRLNPCPACSRFERIASLHRAARRQPPRELTHKAARTQALHNSFAYTQQHD</sequence>
<name>A0A6H5IIF8_9HYME</name>
<protein>
    <submittedName>
        <fullName evidence="1">Uncharacterized protein</fullName>
    </submittedName>
</protein>